<dbReference type="Proteomes" id="UP000023541">
    <property type="component" value="Unassembled WGS sequence"/>
</dbReference>
<dbReference type="EMBL" id="AQRA01000015">
    <property type="protein sequence ID" value="EZH71483.1"/>
    <property type="molecule type" value="Genomic_DNA"/>
</dbReference>
<proteinExistence type="predicted"/>
<evidence type="ECO:0000313" key="3">
    <source>
        <dbReference type="Proteomes" id="UP000023541"/>
    </source>
</evidence>
<evidence type="ECO:0000256" key="1">
    <source>
        <dbReference type="SAM" id="SignalP"/>
    </source>
</evidence>
<keyword evidence="1" id="KW-0732">Signal</keyword>
<protein>
    <recommendedName>
        <fullName evidence="4">Lipoprotein</fullName>
    </recommendedName>
</protein>
<dbReference type="RefSeq" id="WP_034247238.1">
    <property type="nucleotide sequence ID" value="NZ_AQRA01000015.1"/>
</dbReference>
<sequence>MLLRKIISILFLGLTIFSFAQCKTAENKIEQDKPLHQSITSTKNDMTISKLNKSKSMELHVKKVIKQGDPATHFEYTVYNTTTKTIIKQGYYRGTNVDWNDNTSIKLVPYIGIEQKPTSENPDDLLLSDTQTQITIIKLKN</sequence>
<reference evidence="2 3" key="1">
    <citation type="submission" date="2014-04" db="EMBL/GenBank/DDBJ databases">
        <title>Aquimarina sp. 22II-S11-z7 Genome Sequencing.</title>
        <authorList>
            <person name="Lai Q."/>
        </authorList>
    </citation>
    <scope>NUCLEOTIDE SEQUENCE [LARGE SCALE GENOMIC DNA]</scope>
    <source>
        <strain evidence="2 3">22II-S11-z7</strain>
    </source>
</reference>
<feature type="chain" id="PRO_5001511812" description="Lipoprotein" evidence="1">
    <location>
        <begin position="21"/>
        <end position="141"/>
    </location>
</feature>
<name>A0A023BP68_9FLAO</name>
<gene>
    <name evidence="2" type="ORF">ATO12_07225</name>
</gene>
<dbReference type="AlphaFoldDB" id="A0A023BP68"/>
<evidence type="ECO:0000313" key="2">
    <source>
        <dbReference type="EMBL" id="EZH71483.1"/>
    </source>
</evidence>
<feature type="signal peptide" evidence="1">
    <location>
        <begin position="1"/>
        <end position="20"/>
    </location>
</feature>
<comment type="caution">
    <text evidence="2">The sequence shown here is derived from an EMBL/GenBank/DDBJ whole genome shotgun (WGS) entry which is preliminary data.</text>
</comment>
<keyword evidence="3" id="KW-1185">Reference proteome</keyword>
<organism evidence="2 3">
    <name type="scientific">Aquimarina atlantica</name>
    <dbReference type="NCBI Taxonomy" id="1317122"/>
    <lineage>
        <taxon>Bacteria</taxon>
        <taxon>Pseudomonadati</taxon>
        <taxon>Bacteroidota</taxon>
        <taxon>Flavobacteriia</taxon>
        <taxon>Flavobacteriales</taxon>
        <taxon>Flavobacteriaceae</taxon>
        <taxon>Aquimarina</taxon>
    </lineage>
</organism>
<accession>A0A023BP68</accession>
<dbReference type="OrthoDB" id="1162156at2"/>
<evidence type="ECO:0008006" key="4">
    <source>
        <dbReference type="Google" id="ProtNLM"/>
    </source>
</evidence>
<dbReference type="eggNOG" id="ENOG502ZQ62">
    <property type="taxonomic scope" value="Bacteria"/>
</dbReference>